<name>A0ABR7P911_9FIRM</name>
<sequence length="122" mass="14737">MNLLKAPEQGTMYAIYIGKVVYEHYTRETLLKDADLEENLLELHLFDKEKEYRYIKKRKGYIETEISDETVECDDKYEETIFTLKKNQEKPDENHGQVKIINYIKYDENDLLTIQDYRLMEV</sequence>
<comment type="caution">
    <text evidence="1">The sequence shown here is derived from an EMBL/GenBank/DDBJ whole genome shotgun (WGS) entry which is preliminary data.</text>
</comment>
<gene>
    <name evidence="1" type="ORF">H8712_03965</name>
</gene>
<dbReference type="EMBL" id="JACRTP010000001">
    <property type="protein sequence ID" value="MBC8627778.1"/>
    <property type="molecule type" value="Genomic_DNA"/>
</dbReference>
<evidence type="ECO:0000313" key="1">
    <source>
        <dbReference type="EMBL" id="MBC8627778.1"/>
    </source>
</evidence>
<reference evidence="1 2" key="1">
    <citation type="submission" date="2020-08" db="EMBL/GenBank/DDBJ databases">
        <title>Genome public.</title>
        <authorList>
            <person name="Liu C."/>
            <person name="Sun Q."/>
        </authorList>
    </citation>
    <scope>NUCLEOTIDE SEQUENCE [LARGE SCALE GENOMIC DNA]</scope>
    <source>
        <strain evidence="1 2">3_YM_SP_D4_24.mj</strain>
    </source>
</reference>
<dbReference type="RefSeq" id="WP_117455126.1">
    <property type="nucleotide sequence ID" value="NZ_JACRTP010000001.1"/>
</dbReference>
<accession>A0ABR7P911</accession>
<evidence type="ECO:0000313" key="2">
    <source>
        <dbReference type="Proteomes" id="UP000661649"/>
    </source>
</evidence>
<dbReference type="Proteomes" id="UP000661649">
    <property type="component" value="Unassembled WGS sequence"/>
</dbReference>
<keyword evidence="2" id="KW-1185">Reference proteome</keyword>
<protein>
    <submittedName>
        <fullName evidence="1">Uncharacterized protein</fullName>
    </submittedName>
</protein>
<proteinExistence type="predicted"/>
<organism evidence="1 2">
    <name type="scientific">Blautia stercoris</name>
    <dbReference type="NCBI Taxonomy" id="871664"/>
    <lineage>
        <taxon>Bacteria</taxon>
        <taxon>Bacillati</taxon>
        <taxon>Bacillota</taxon>
        <taxon>Clostridia</taxon>
        <taxon>Lachnospirales</taxon>
        <taxon>Lachnospiraceae</taxon>
        <taxon>Blautia</taxon>
    </lineage>
</organism>